<evidence type="ECO:0000256" key="2">
    <source>
        <dbReference type="SAM" id="SignalP"/>
    </source>
</evidence>
<organism evidence="3 4">
    <name type="scientific">Desulfobulbus oligotrophicus</name>
    <dbReference type="NCBI Taxonomy" id="1909699"/>
    <lineage>
        <taxon>Bacteria</taxon>
        <taxon>Pseudomonadati</taxon>
        <taxon>Thermodesulfobacteriota</taxon>
        <taxon>Desulfobulbia</taxon>
        <taxon>Desulfobulbales</taxon>
        <taxon>Desulfobulbaceae</taxon>
        <taxon>Desulfobulbus</taxon>
    </lineage>
</organism>
<dbReference type="Pfam" id="PF03548">
    <property type="entry name" value="LolA"/>
    <property type="match status" value="1"/>
</dbReference>
<dbReference type="KEGG" id="dog:HP555_06690"/>
<dbReference type="AlphaFoldDB" id="A0A7T6AQC2"/>
<keyword evidence="1 2" id="KW-0732">Signal</keyword>
<dbReference type="Proteomes" id="UP000596092">
    <property type="component" value="Chromosome"/>
</dbReference>
<feature type="chain" id="PRO_5032906306" evidence="2">
    <location>
        <begin position="25"/>
        <end position="238"/>
    </location>
</feature>
<dbReference type="SUPFAM" id="SSF89392">
    <property type="entry name" value="Prokaryotic lipoproteins and lipoprotein localization factors"/>
    <property type="match status" value="1"/>
</dbReference>
<dbReference type="Gene3D" id="2.50.20.10">
    <property type="entry name" value="Lipoprotein localisation LolA/LolB/LppX"/>
    <property type="match status" value="1"/>
</dbReference>
<dbReference type="EMBL" id="CP054140">
    <property type="protein sequence ID" value="QQG65573.1"/>
    <property type="molecule type" value="Genomic_DNA"/>
</dbReference>
<dbReference type="RefSeq" id="WP_199264394.1">
    <property type="nucleotide sequence ID" value="NZ_CP054140.1"/>
</dbReference>
<evidence type="ECO:0000313" key="4">
    <source>
        <dbReference type="Proteomes" id="UP000596092"/>
    </source>
</evidence>
<proteinExistence type="predicted"/>
<name>A0A7T6AQC2_9BACT</name>
<dbReference type="PANTHER" id="PTHR35869">
    <property type="entry name" value="OUTER-MEMBRANE LIPOPROTEIN CARRIER PROTEIN"/>
    <property type="match status" value="1"/>
</dbReference>
<protein>
    <submittedName>
        <fullName evidence="3">Outer membrane lipoprotein carrier protein LolA</fullName>
    </submittedName>
</protein>
<dbReference type="InterPro" id="IPR004564">
    <property type="entry name" value="OM_lipoprot_carrier_LolA-like"/>
</dbReference>
<dbReference type="InterPro" id="IPR029046">
    <property type="entry name" value="LolA/LolB/LppX"/>
</dbReference>
<gene>
    <name evidence="3" type="ORF">HP555_06690</name>
</gene>
<evidence type="ECO:0000313" key="3">
    <source>
        <dbReference type="EMBL" id="QQG65573.1"/>
    </source>
</evidence>
<keyword evidence="3" id="KW-0449">Lipoprotein</keyword>
<evidence type="ECO:0000256" key="1">
    <source>
        <dbReference type="ARBA" id="ARBA00022729"/>
    </source>
</evidence>
<keyword evidence="4" id="KW-1185">Reference proteome</keyword>
<reference evidence="3 4" key="1">
    <citation type="submission" date="2020-05" db="EMBL/GenBank/DDBJ databases">
        <title>Complete genome of Desulfobulbus oligotrophicus.</title>
        <authorList>
            <person name="Podar M."/>
        </authorList>
    </citation>
    <scope>NUCLEOTIDE SEQUENCE [LARGE SCALE GENOMIC DNA]</scope>
    <source>
        <strain evidence="3 4">Prop6</strain>
    </source>
</reference>
<dbReference type="CDD" id="cd16325">
    <property type="entry name" value="LolA"/>
    <property type="match status" value="1"/>
</dbReference>
<feature type="signal peptide" evidence="2">
    <location>
        <begin position="1"/>
        <end position="24"/>
    </location>
</feature>
<dbReference type="PANTHER" id="PTHR35869:SF1">
    <property type="entry name" value="OUTER-MEMBRANE LIPOPROTEIN CARRIER PROTEIN"/>
    <property type="match status" value="1"/>
</dbReference>
<sequence>MYKHLPLCLILTILMLYFASPVAAASPPTPEQQVTQLQKQYQQLHSLEFNFSQTTQNSGRIKQGTGNAVFYRLTDTSSPPSTKQGIMRWNYTGALEQTIINDGTTLSIYTPEDKQLIISPAHDLETDITYAIFTGTKKLVDEFIAAQGDASFLLNEPPKDLESVLLTPRQPHPQIKRVQLWFTSSLIIDRLLMEDHFGAMTELKFTNIRLNALQRGDRQKVQLLLQLNTAPGTEIIRQ</sequence>
<accession>A0A7T6AQC2</accession>